<organism evidence="2 3">
    <name type="scientific">Microbacterium dauci</name>
    <dbReference type="NCBI Taxonomy" id="3048008"/>
    <lineage>
        <taxon>Bacteria</taxon>
        <taxon>Bacillati</taxon>
        <taxon>Actinomycetota</taxon>
        <taxon>Actinomycetes</taxon>
        <taxon>Micrococcales</taxon>
        <taxon>Microbacteriaceae</taxon>
        <taxon>Microbacterium</taxon>
    </lineage>
</organism>
<dbReference type="EMBL" id="JASJND010000007">
    <property type="protein sequence ID" value="MDJ1115333.1"/>
    <property type="molecule type" value="Genomic_DNA"/>
</dbReference>
<proteinExistence type="predicted"/>
<evidence type="ECO:0000256" key="1">
    <source>
        <dbReference type="SAM" id="Phobius"/>
    </source>
</evidence>
<accession>A0ABT6ZHB6</accession>
<keyword evidence="1" id="KW-1133">Transmembrane helix</keyword>
<evidence type="ECO:0000313" key="3">
    <source>
        <dbReference type="Proteomes" id="UP001321481"/>
    </source>
</evidence>
<keyword evidence="1" id="KW-0472">Membrane</keyword>
<protein>
    <submittedName>
        <fullName evidence="2">Uncharacterized protein</fullName>
    </submittedName>
</protein>
<keyword evidence="3" id="KW-1185">Reference proteome</keyword>
<sequence>MTSQQHESRPWIETNGELLSVILGAAAFGFALAFMCIGIVVAS</sequence>
<keyword evidence="1" id="KW-0812">Transmembrane</keyword>
<evidence type="ECO:0000313" key="2">
    <source>
        <dbReference type="EMBL" id="MDJ1115333.1"/>
    </source>
</evidence>
<name>A0ABT6ZHB6_9MICO</name>
<dbReference type="RefSeq" id="WP_283717010.1">
    <property type="nucleotide sequence ID" value="NZ_JASJND010000007.1"/>
</dbReference>
<dbReference type="Proteomes" id="UP001321481">
    <property type="component" value="Unassembled WGS sequence"/>
</dbReference>
<gene>
    <name evidence="2" type="ORF">QNI14_12830</name>
</gene>
<reference evidence="2 3" key="1">
    <citation type="submission" date="2023-05" db="EMBL/GenBank/DDBJ databases">
        <title>Microbacterium dauci sp.nov., Isolated from Carrot Rhizosphere Soil.</title>
        <authorList>
            <person name="Xiao Z."/>
            <person name="Zheng J."/>
        </authorList>
    </citation>
    <scope>NUCLEOTIDE SEQUENCE [LARGE SCALE GENOMIC DNA]</scope>
    <source>
        <strain evidence="2 3">LX3-4</strain>
    </source>
</reference>
<feature type="transmembrane region" description="Helical" evidence="1">
    <location>
        <begin position="18"/>
        <end position="42"/>
    </location>
</feature>
<comment type="caution">
    <text evidence="2">The sequence shown here is derived from an EMBL/GenBank/DDBJ whole genome shotgun (WGS) entry which is preliminary data.</text>
</comment>